<accession>A0A2S9RQ30</accession>
<protein>
    <submittedName>
        <fullName evidence="1">Uncharacterized protein</fullName>
    </submittedName>
</protein>
<name>A0A2S9RQ30_HAEIF</name>
<dbReference type="AlphaFoldDB" id="A0A2S9RQ30"/>
<dbReference type="Proteomes" id="UP000238532">
    <property type="component" value="Unassembled WGS sequence"/>
</dbReference>
<comment type="caution">
    <text evidence="1">The sequence shown here is derived from an EMBL/GenBank/DDBJ whole genome shotgun (WGS) entry which is preliminary data.</text>
</comment>
<dbReference type="EMBL" id="NEBY01000197">
    <property type="protein sequence ID" value="PRJ61700.1"/>
    <property type="molecule type" value="Genomic_DNA"/>
</dbReference>
<sequence length="58" mass="6379">MKDFKARSDLLNSINWITVKDAAGGKFLGALKGTTTGRKQEGEIALLWNMAKLTKLAR</sequence>
<proteinExistence type="predicted"/>
<reference evidence="1 2" key="1">
    <citation type="submission" date="2017-04" db="EMBL/GenBank/DDBJ databases">
        <title>Haemophilus influenzae in COPD genome sequencing project.</title>
        <authorList>
            <person name="Murphy T.F."/>
            <person name="Kong Y."/>
            <person name="Nadendla S."/>
            <person name="Tettelin H."/>
            <person name="Pettigrew M."/>
        </authorList>
    </citation>
    <scope>NUCLEOTIDE SEQUENCE [LARGE SCALE GENOMIC DNA]</scope>
    <source>
        <strain evidence="1 2">56P127H1</strain>
    </source>
</reference>
<organism evidence="1 2">
    <name type="scientific">Haemophilus influenzae</name>
    <dbReference type="NCBI Taxonomy" id="727"/>
    <lineage>
        <taxon>Bacteria</taxon>
        <taxon>Pseudomonadati</taxon>
        <taxon>Pseudomonadota</taxon>
        <taxon>Gammaproteobacteria</taxon>
        <taxon>Pasteurellales</taxon>
        <taxon>Pasteurellaceae</taxon>
        <taxon>Haemophilus</taxon>
    </lineage>
</organism>
<gene>
    <name evidence="1" type="ORF">BV102_00722</name>
</gene>
<evidence type="ECO:0000313" key="1">
    <source>
        <dbReference type="EMBL" id="PRJ61700.1"/>
    </source>
</evidence>
<evidence type="ECO:0000313" key="2">
    <source>
        <dbReference type="Proteomes" id="UP000238532"/>
    </source>
</evidence>